<dbReference type="GO" id="GO:0000160">
    <property type="term" value="P:phosphorelay signal transduction system"/>
    <property type="evidence" value="ECO:0007669"/>
    <property type="project" value="UniProtKB-KW"/>
</dbReference>
<evidence type="ECO:0000256" key="3">
    <source>
        <dbReference type="ARBA" id="ARBA00022840"/>
    </source>
</evidence>
<dbReference type="InterPro" id="IPR011006">
    <property type="entry name" value="CheY-like_superfamily"/>
</dbReference>
<feature type="domain" description="Sigma-54 factor interaction" evidence="8">
    <location>
        <begin position="150"/>
        <end position="365"/>
    </location>
</feature>
<dbReference type="PROSITE" id="PS00688">
    <property type="entry name" value="SIGMA54_INTERACT_3"/>
    <property type="match status" value="1"/>
</dbReference>
<dbReference type="InterPro" id="IPR025662">
    <property type="entry name" value="Sigma_54_int_dom_ATP-bd_1"/>
</dbReference>
<dbReference type="GO" id="GO:0043565">
    <property type="term" value="F:sequence-specific DNA binding"/>
    <property type="evidence" value="ECO:0007669"/>
    <property type="project" value="InterPro"/>
</dbReference>
<evidence type="ECO:0000256" key="2">
    <source>
        <dbReference type="ARBA" id="ARBA00022741"/>
    </source>
</evidence>
<proteinExistence type="predicted"/>
<protein>
    <submittedName>
        <fullName evidence="10">Fis family transcriptional regulator</fullName>
    </submittedName>
</protein>
<evidence type="ECO:0000256" key="6">
    <source>
        <dbReference type="ARBA" id="ARBA00023163"/>
    </source>
</evidence>
<gene>
    <name evidence="10" type="ORF">P775_14645</name>
</gene>
<dbReference type="Pfam" id="PF00072">
    <property type="entry name" value="Response_reg"/>
    <property type="match status" value="1"/>
</dbReference>
<dbReference type="Pfam" id="PF02954">
    <property type="entry name" value="HTH_8"/>
    <property type="match status" value="1"/>
</dbReference>
<dbReference type="FunFam" id="3.40.50.2300:FF:000018">
    <property type="entry name" value="DNA-binding transcriptional regulator NtrC"/>
    <property type="match status" value="1"/>
</dbReference>
<sequence length="448" mass="49703">MKEQMAKAMKIAIVDDEKDMRQSISQWLALSGYDTETFASAEEALGTVAAEYPGIVISDIRMPGMDGIQLLRKLMGQDSALPVIMITGHGDVPMAVEAMRIGAFDFLEKPFNPDRMSELAKKATNARRLTLDNRALRKELSDGTQMMRKLIGNSATMERLREDVLDLGQADGHVLIDGETGTGKTLIAHALHAVGSRAGKKFVLLSCAAMDEDTLMQRLFGPMQSDDTRLPAIEEARGGTLVLEDVEALSDAAQSRLLSVINDQGNPPETRIIAICNMQDEGRTCEDALRSNLYYRLAALKITVPPLRQRGEDILTLFTRLSEQYAEEYGCEAPQVSAQEAAQLLQAPWPGNVRQLINLAERAVLQSRRGSGTIASLLMNDHDEMQPVMTTEGKPLKEYVEAFERMLIDNTMRRHKGSIAAVMDELCLPRRTLNEKMAKYTLQRSDYL</sequence>
<evidence type="ECO:0000259" key="8">
    <source>
        <dbReference type="PROSITE" id="PS50045"/>
    </source>
</evidence>
<dbReference type="PROSITE" id="PS50110">
    <property type="entry name" value="RESPONSE_REGULATORY"/>
    <property type="match status" value="1"/>
</dbReference>
<evidence type="ECO:0000256" key="1">
    <source>
        <dbReference type="ARBA" id="ARBA00022553"/>
    </source>
</evidence>
<reference evidence="10 11" key="1">
    <citation type="submission" date="2013-09" db="EMBL/GenBank/DDBJ databases">
        <title>Genome sequencing of Phaeobacter antarcticus sp. nov. SM1211.</title>
        <authorList>
            <person name="Zhang X.-Y."/>
            <person name="Liu C."/>
            <person name="Chen X.-L."/>
            <person name="Xie B.-B."/>
            <person name="Qin Q.-L."/>
            <person name="Rong J.-C."/>
            <person name="Zhang Y.-Z."/>
        </authorList>
    </citation>
    <scope>NUCLEOTIDE SEQUENCE [LARGE SCALE GENOMIC DNA]</scope>
    <source>
        <strain evidence="10 11">SM1211</strain>
    </source>
</reference>
<dbReference type="Gene3D" id="3.40.50.2300">
    <property type="match status" value="1"/>
</dbReference>
<dbReference type="InterPro" id="IPR002078">
    <property type="entry name" value="Sigma_54_int"/>
</dbReference>
<keyword evidence="3" id="KW-0067">ATP-binding</keyword>
<dbReference type="AlphaFoldDB" id="A0A2G8RCW0"/>
<organism evidence="10 11">
    <name type="scientific">Puniceibacterium antarcticum</name>
    <dbReference type="NCBI Taxonomy" id="1206336"/>
    <lineage>
        <taxon>Bacteria</taxon>
        <taxon>Pseudomonadati</taxon>
        <taxon>Pseudomonadota</taxon>
        <taxon>Alphaproteobacteria</taxon>
        <taxon>Rhodobacterales</taxon>
        <taxon>Paracoccaceae</taxon>
        <taxon>Puniceibacterium</taxon>
    </lineage>
</organism>
<dbReference type="GO" id="GO:0005524">
    <property type="term" value="F:ATP binding"/>
    <property type="evidence" value="ECO:0007669"/>
    <property type="project" value="UniProtKB-KW"/>
</dbReference>
<evidence type="ECO:0000313" key="11">
    <source>
        <dbReference type="Proteomes" id="UP000231259"/>
    </source>
</evidence>
<accession>A0A2G8RCW0</accession>
<evidence type="ECO:0000313" key="10">
    <source>
        <dbReference type="EMBL" id="PIL19377.1"/>
    </source>
</evidence>
<feature type="domain" description="Response regulatory" evidence="9">
    <location>
        <begin position="10"/>
        <end position="124"/>
    </location>
</feature>
<evidence type="ECO:0000256" key="5">
    <source>
        <dbReference type="ARBA" id="ARBA00023015"/>
    </source>
</evidence>
<dbReference type="PROSITE" id="PS00675">
    <property type="entry name" value="SIGMA54_INTERACT_1"/>
    <property type="match status" value="1"/>
</dbReference>
<dbReference type="SMART" id="SM00448">
    <property type="entry name" value="REC"/>
    <property type="match status" value="1"/>
</dbReference>
<comment type="caution">
    <text evidence="10">The sequence shown here is derived from an EMBL/GenBank/DDBJ whole genome shotgun (WGS) entry which is preliminary data.</text>
</comment>
<dbReference type="InterPro" id="IPR003593">
    <property type="entry name" value="AAA+_ATPase"/>
</dbReference>
<dbReference type="Gene3D" id="1.10.8.60">
    <property type="match status" value="1"/>
</dbReference>
<dbReference type="CDD" id="cd00009">
    <property type="entry name" value="AAA"/>
    <property type="match status" value="1"/>
</dbReference>
<keyword evidence="2" id="KW-0547">Nucleotide-binding</keyword>
<dbReference type="PROSITE" id="PS50045">
    <property type="entry name" value="SIGMA54_INTERACT_4"/>
    <property type="match status" value="1"/>
</dbReference>
<name>A0A2G8RCW0_9RHOB</name>
<dbReference type="Pfam" id="PF00158">
    <property type="entry name" value="Sigma54_activat"/>
    <property type="match status" value="1"/>
</dbReference>
<dbReference type="PANTHER" id="PTHR32071">
    <property type="entry name" value="TRANSCRIPTIONAL REGULATORY PROTEIN"/>
    <property type="match status" value="1"/>
</dbReference>
<dbReference type="GO" id="GO:0006355">
    <property type="term" value="P:regulation of DNA-templated transcription"/>
    <property type="evidence" value="ECO:0007669"/>
    <property type="project" value="InterPro"/>
</dbReference>
<keyword evidence="5" id="KW-0805">Transcription regulation</keyword>
<dbReference type="InterPro" id="IPR002197">
    <property type="entry name" value="HTH_Fis"/>
</dbReference>
<dbReference type="InterPro" id="IPR009057">
    <property type="entry name" value="Homeodomain-like_sf"/>
</dbReference>
<dbReference type="FunFam" id="1.10.10.60:FF:000179">
    <property type="entry name" value="Two component, sigma54 specific, transcriptional regulator, Fis family"/>
    <property type="match status" value="1"/>
</dbReference>
<keyword evidence="11" id="KW-1185">Reference proteome</keyword>
<dbReference type="EMBL" id="AWWI01000100">
    <property type="protein sequence ID" value="PIL19377.1"/>
    <property type="molecule type" value="Genomic_DNA"/>
</dbReference>
<dbReference type="SMART" id="SM00382">
    <property type="entry name" value="AAA"/>
    <property type="match status" value="1"/>
</dbReference>
<evidence type="ECO:0000256" key="7">
    <source>
        <dbReference type="PROSITE-ProRule" id="PRU00169"/>
    </source>
</evidence>
<dbReference type="FunFam" id="3.40.50.300:FF:001812">
    <property type="entry name" value="C4-dicarboxylate transport transcriptional regulatory protein DctD"/>
    <property type="match status" value="1"/>
</dbReference>
<dbReference type="CDD" id="cd17549">
    <property type="entry name" value="REC_DctD-like"/>
    <property type="match status" value="1"/>
</dbReference>
<evidence type="ECO:0000256" key="4">
    <source>
        <dbReference type="ARBA" id="ARBA00023012"/>
    </source>
</evidence>
<dbReference type="InterPro" id="IPR025944">
    <property type="entry name" value="Sigma_54_int_dom_CS"/>
</dbReference>
<dbReference type="Pfam" id="PF25601">
    <property type="entry name" value="AAA_lid_14"/>
    <property type="match status" value="1"/>
</dbReference>
<dbReference type="PANTHER" id="PTHR32071:SF29">
    <property type="entry name" value="PHOSPHOGLYCERATE TRANSPORT SYSTEM TRANSCRIPTIONAL REGULATORY PROTEIN PGTA"/>
    <property type="match status" value="1"/>
</dbReference>
<keyword evidence="6" id="KW-0804">Transcription</keyword>
<dbReference type="InterPro" id="IPR027417">
    <property type="entry name" value="P-loop_NTPase"/>
</dbReference>
<dbReference type="Proteomes" id="UP000231259">
    <property type="component" value="Unassembled WGS sequence"/>
</dbReference>
<evidence type="ECO:0000259" key="9">
    <source>
        <dbReference type="PROSITE" id="PS50110"/>
    </source>
</evidence>
<dbReference type="Gene3D" id="1.10.10.60">
    <property type="entry name" value="Homeodomain-like"/>
    <property type="match status" value="1"/>
</dbReference>
<dbReference type="InterPro" id="IPR001789">
    <property type="entry name" value="Sig_transdc_resp-reg_receiver"/>
</dbReference>
<feature type="modified residue" description="4-aspartylphosphate" evidence="7">
    <location>
        <position position="59"/>
    </location>
</feature>
<dbReference type="SUPFAM" id="SSF52540">
    <property type="entry name" value="P-loop containing nucleoside triphosphate hydrolases"/>
    <property type="match status" value="1"/>
</dbReference>
<dbReference type="SUPFAM" id="SSF46689">
    <property type="entry name" value="Homeodomain-like"/>
    <property type="match status" value="1"/>
</dbReference>
<dbReference type="Gene3D" id="3.40.50.300">
    <property type="entry name" value="P-loop containing nucleotide triphosphate hydrolases"/>
    <property type="match status" value="1"/>
</dbReference>
<keyword evidence="1 7" id="KW-0597">Phosphoprotein</keyword>
<dbReference type="SUPFAM" id="SSF52172">
    <property type="entry name" value="CheY-like"/>
    <property type="match status" value="1"/>
</dbReference>
<dbReference type="InterPro" id="IPR058031">
    <property type="entry name" value="AAA_lid_NorR"/>
</dbReference>
<keyword evidence="4" id="KW-0902">Two-component regulatory system</keyword>